<evidence type="ECO:0000256" key="1">
    <source>
        <dbReference type="SAM" id="MobiDB-lite"/>
    </source>
</evidence>
<dbReference type="PROSITE" id="PS51471">
    <property type="entry name" value="FE2OG_OXY"/>
    <property type="match status" value="1"/>
</dbReference>
<evidence type="ECO:0000313" key="4">
    <source>
        <dbReference type="Proteomes" id="UP000243797"/>
    </source>
</evidence>
<dbReference type="InterPro" id="IPR037151">
    <property type="entry name" value="AlkB-like_sf"/>
</dbReference>
<feature type="domain" description="Fe2OG dioxygenase" evidence="2">
    <location>
        <begin position="128"/>
        <end position="242"/>
    </location>
</feature>
<protein>
    <recommendedName>
        <fullName evidence="2">Fe2OG dioxygenase domain-containing protein</fullName>
    </recommendedName>
</protein>
<dbReference type="STRING" id="2082308.A0A2K1QN50"/>
<sequence length="262" mass="29741">MKRKTLHDFFLTPHPTSNKRSQPGVSMDLPQEVDLKRPPGLSIIMDFVSHDEEQTILSFLEAQTWRTDLSRRTMHFGGEYCLMPPRNATPELKKIIERDIITAPPMPQELDFLVDKMVRAGLYRQEKRPAYCIVNEYLPGQGISAHVENFRFGEPVVSLTLAGSDSMRFHHLASAHAGSVRSGNSSLAPRTGRQEDVVMQRRSLLILREDARSTWQHEIRRTAASSKPLGWRRVSLTFRVDKTADHKGHDKGGRTTRAMTSA</sequence>
<dbReference type="Gene3D" id="2.60.120.590">
    <property type="entry name" value="Alpha-ketoglutarate-dependent dioxygenase AlkB-like"/>
    <property type="match status" value="1"/>
</dbReference>
<dbReference type="Pfam" id="PF13532">
    <property type="entry name" value="2OG-FeII_Oxy_2"/>
    <property type="match status" value="1"/>
</dbReference>
<dbReference type="GO" id="GO:0016491">
    <property type="term" value="F:oxidoreductase activity"/>
    <property type="evidence" value="ECO:0007669"/>
    <property type="project" value="TreeGrafter"/>
</dbReference>
<dbReference type="SUPFAM" id="SSF51197">
    <property type="entry name" value="Clavaminate synthase-like"/>
    <property type="match status" value="1"/>
</dbReference>
<dbReference type="GO" id="GO:0070988">
    <property type="term" value="P:demethylation"/>
    <property type="evidence" value="ECO:0007669"/>
    <property type="project" value="InterPro"/>
</dbReference>
<evidence type="ECO:0000259" key="2">
    <source>
        <dbReference type="PROSITE" id="PS51471"/>
    </source>
</evidence>
<feature type="compositionally biased region" description="Polar residues" evidence="1">
    <location>
        <begin position="14"/>
        <end position="24"/>
    </location>
</feature>
<organism evidence="3 4">
    <name type="scientific">Sphaceloma murrayae</name>
    <dbReference type="NCBI Taxonomy" id="2082308"/>
    <lineage>
        <taxon>Eukaryota</taxon>
        <taxon>Fungi</taxon>
        <taxon>Dikarya</taxon>
        <taxon>Ascomycota</taxon>
        <taxon>Pezizomycotina</taxon>
        <taxon>Dothideomycetes</taxon>
        <taxon>Dothideomycetidae</taxon>
        <taxon>Myriangiales</taxon>
        <taxon>Elsinoaceae</taxon>
        <taxon>Sphaceloma</taxon>
    </lineage>
</organism>
<dbReference type="PANTHER" id="PTHR12463:SF1">
    <property type="entry name" value="2-OXOGLUTARATE AND FE-DEPENDENT OXYGENASE FAMILY PROTEIN"/>
    <property type="match status" value="1"/>
</dbReference>
<dbReference type="InterPro" id="IPR027450">
    <property type="entry name" value="AlkB-like"/>
</dbReference>
<dbReference type="EMBL" id="NKHZ01000057">
    <property type="protein sequence ID" value="PNS16547.1"/>
    <property type="molecule type" value="Genomic_DNA"/>
</dbReference>
<dbReference type="AlphaFoldDB" id="A0A2K1QN50"/>
<gene>
    <name evidence="3" type="ORF">CAC42_281</name>
</gene>
<proteinExistence type="predicted"/>
<feature type="region of interest" description="Disordered" evidence="1">
    <location>
        <begin position="1"/>
        <end position="30"/>
    </location>
</feature>
<keyword evidence="4" id="KW-1185">Reference proteome</keyword>
<dbReference type="OrthoDB" id="412814at2759"/>
<name>A0A2K1QN50_9PEZI</name>
<evidence type="ECO:0000313" key="3">
    <source>
        <dbReference type="EMBL" id="PNS16547.1"/>
    </source>
</evidence>
<comment type="caution">
    <text evidence="3">The sequence shown here is derived from an EMBL/GenBank/DDBJ whole genome shotgun (WGS) entry which is preliminary data.</text>
</comment>
<dbReference type="InterPro" id="IPR005123">
    <property type="entry name" value="Oxoglu/Fe-dep_dioxygenase_dom"/>
</dbReference>
<dbReference type="GO" id="GO:0032451">
    <property type="term" value="F:demethylase activity"/>
    <property type="evidence" value="ECO:0007669"/>
    <property type="project" value="TreeGrafter"/>
</dbReference>
<dbReference type="PANTHER" id="PTHR12463">
    <property type="entry name" value="OXYGENASE-RELATED"/>
    <property type="match status" value="1"/>
</dbReference>
<dbReference type="InParanoid" id="A0A2K1QN50"/>
<reference evidence="3 4" key="1">
    <citation type="submission" date="2017-06" db="EMBL/GenBank/DDBJ databases">
        <title>Draft genome sequence of a variant of Elsinoe murrayae.</title>
        <authorList>
            <person name="Cheng Q."/>
        </authorList>
    </citation>
    <scope>NUCLEOTIDE SEQUENCE [LARGE SCALE GENOMIC DNA]</scope>
    <source>
        <strain evidence="3 4">CQ-2017a</strain>
    </source>
</reference>
<dbReference type="Proteomes" id="UP000243797">
    <property type="component" value="Unassembled WGS sequence"/>
</dbReference>
<accession>A0A2K1QN50</accession>
<dbReference type="InterPro" id="IPR032857">
    <property type="entry name" value="ALKBH4"/>
</dbReference>